<organism evidence="1 2">
    <name type="scientific">Methylocystis bryophila</name>
    <dbReference type="NCBI Taxonomy" id="655015"/>
    <lineage>
        <taxon>Bacteria</taxon>
        <taxon>Pseudomonadati</taxon>
        <taxon>Pseudomonadota</taxon>
        <taxon>Alphaproteobacteria</taxon>
        <taxon>Hyphomicrobiales</taxon>
        <taxon>Methylocystaceae</taxon>
        <taxon>Methylocystis</taxon>
    </lineage>
</organism>
<accession>A0A1W6MX53</accession>
<name>A0A1W6MX53_9HYPH</name>
<sequence length="104" mass="11623">MHTPKEFVTLCRWFHQDCFWGHETGEQAVEAAISNANLSAAELKVVSAYLDELLSGQYKDEQLERIWRKSGAGVSILTEDEGNAAGFLRGLRSMIDDLTRPSAH</sequence>
<dbReference type="RefSeq" id="WP_085772290.1">
    <property type="nucleotide sequence ID" value="NZ_AP027149.1"/>
</dbReference>
<gene>
    <name evidence="1" type="ORF">B1812_14955</name>
</gene>
<keyword evidence="2" id="KW-1185">Reference proteome</keyword>
<dbReference type="KEGG" id="mbry:B1812_14955"/>
<dbReference type="EMBL" id="CP019948">
    <property type="protein sequence ID" value="ARN82168.1"/>
    <property type="molecule type" value="Genomic_DNA"/>
</dbReference>
<dbReference type="Proteomes" id="UP000193978">
    <property type="component" value="Chromosome"/>
</dbReference>
<evidence type="ECO:0000313" key="2">
    <source>
        <dbReference type="Proteomes" id="UP000193978"/>
    </source>
</evidence>
<reference evidence="1 2" key="1">
    <citation type="submission" date="2017-02" db="EMBL/GenBank/DDBJ databases">
        <authorList>
            <person name="Peterson S.W."/>
        </authorList>
    </citation>
    <scope>NUCLEOTIDE SEQUENCE [LARGE SCALE GENOMIC DNA]</scope>
    <source>
        <strain evidence="1 2">S285</strain>
    </source>
</reference>
<dbReference type="AlphaFoldDB" id="A0A1W6MX53"/>
<evidence type="ECO:0008006" key="3">
    <source>
        <dbReference type="Google" id="ProtNLM"/>
    </source>
</evidence>
<proteinExistence type="predicted"/>
<protein>
    <recommendedName>
        <fullName evidence="3">CdiI immunity protein domain-containing protein</fullName>
    </recommendedName>
</protein>
<dbReference type="OrthoDB" id="8462941at2"/>
<evidence type="ECO:0000313" key="1">
    <source>
        <dbReference type="EMBL" id="ARN82168.1"/>
    </source>
</evidence>
<dbReference type="STRING" id="655015.B1812_14955"/>